<organism evidence="2 3">
    <name type="scientific">Pseudoduganella rivuli</name>
    <dbReference type="NCBI Taxonomy" id="2666085"/>
    <lineage>
        <taxon>Bacteria</taxon>
        <taxon>Pseudomonadati</taxon>
        <taxon>Pseudomonadota</taxon>
        <taxon>Betaproteobacteria</taxon>
        <taxon>Burkholderiales</taxon>
        <taxon>Oxalobacteraceae</taxon>
        <taxon>Telluria group</taxon>
        <taxon>Pseudoduganella</taxon>
    </lineage>
</organism>
<proteinExistence type="predicted"/>
<dbReference type="RefSeq" id="WP_154381465.1">
    <property type="nucleotide sequence ID" value="NZ_WKJJ01000028.1"/>
</dbReference>
<name>A0A7X2IUC7_9BURK</name>
<dbReference type="EMBL" id="WKJJ01000028">
    <property type="protein sequence ID" value="MRV76198.1"/>
    <property type="molecule type" value="Genomic_DNA"/>
</dbReference>
<feature type="transmembrane region" description="Helical" evidence="1">
    <location>
        <begin position="105"/>
        <end position="125"/>
    </location>
</feature>
<gene>
    <name evidence="2" type="ORF">GJ700_31265</name>
</gene>
<keyword evidence="3" id="KW-1185">Reference proteome</keyword>
<evidence type="ECO:0000256" key="1">
    <source>
        <dbReference type="SAM" id="Phobius"/>
    </source>
</evidence>
<feature type="transmembrane region" description="Helical" evidence="1">
    <location>
        <begin position="45"/>
        <end position="66"/>
    </location>
</feature>
<comment type="caution">
    <text evidence="2">The sequence shown here is derived from an EMBL/GenBank/DDBJ whole genome shotgun (WGS) entry which is preliminary data.</text>
</comment>
<keyword evidence="1" id="KW-1133">Transmembrane helix</keyword>
<keyword evidence="1" id="KW-0812">Transmembrane</keyword>
<dbReference type="AlphaFoldDB" id="A0A7X2IUC7"/>
<feature type="transmembrane region" description="Helical" evidence="1">
    <location>
        <begin position="73"/>
        <end position="99"/>
    </location>
</feature>
<feature type="transmembrane region" description="Helical" evidence="1">
    <location>
        <begin position="12"/>
        <end position="30"/>
    </location>
</feature>
<keyword evidence="1" id="KW-0472">Membrane</keyword>
<evidence type="ECO:0000313" key="3">
    <source>
        <dbReference type="Proteomes" id="UP000446768"/>
    </source>
</evidence>
<protein>
    <submittedName>
        <fullName evidence="2">Uncharacterized protein</fullName>
    </submittedName>
</protein>
<dbReference type="Proteomes" id="UP000446768">
    <property type="component" value="Unassembled WGS sequence"/>
</dbReference>
<accession>A0A7X2IUC7</accession>
<evidence type="ECO:0000313" key="2">
    <source>
        <dbReference type="EMBL" id="MRV76198.1"/>
    </source>
</evidence>
<sequence>MNSIQTSRFLKNAFIADAVASGAIGALHLARPQAVTGLLNLPEALLQGTGLFMVVYVLMLAGLAASRTLWRPLALFVVVGNVLWALASIDILVLGMVAPSALGEAYVVVQAIATLGFAWLQYIGVKKSLPVAGAAASMRTV</sequence>
<reference evidence="2 3" key="1">
    <citation type="submission" date="2019-11" db="EMBL/GenBank/DDBJ databases">
        <title>Novel species isolated from a subtropical stream in China.</title>
        <authorList>
            <person name="Lu H."/>
        </authorList>
    </citation>
    <scope>NUCLEOTIDE SEQUENCE [LARGE SCALE GENOMIC DNA]</scope>
    <source>
        <strain evidence="2 3">FT92W</strain>
    </source>
</reference>